<evidence type="ECO:0000313" key="3">
    <source>
        <dbReference type="EMBL" id="KMQ81444.1"/>
    </source>
</evidence>
<dbReference type="InterPro" id="IPR021756">
    <property type="entry name" value="TF_Aft1_HRR"/>
</dbReference>
<dbReference type="EMBL" id="LBMM01035422">
    <property type="protein sequence ID" value="KMQ81444.1"/>
    <property type="molecule type" value="Genomic_DNA"/>
</dbReference>
<accession>A0A0J7JTU9</accession>
<dbReference type="PaxDb" id="67767-A0A0J7JTU9"/>
<sequence length="94" mass="10009">MVQNEFTRTRGNSTECTTTEPETMQPPDTSEFMVMPWLPERSCTNLAGGSGSMFPAPSPNSQALFAQLAGGGATPSTLDFHRTALSAAAKREQA</sequence>
<evidence type="ECO:0000256" key="1">
    <source>
        <dbReference type="SAM" id="MobiDB-lite"/>
    </source>
</evidence>
<keyword evidence="4" id="KW-1185">Reference proteome</keyword>
<evidence type="ECO:0000313" key="4">
    <source>
        <dbReference type="Proteomes" id="UP000036403"/>
    </source>
</evidence>
<feature type="domain" description="Transcription factor Aft1 HRR" evidence="2">
    <location>
        <begin position="72"/>
        <end position="93"/>
    </location>
</feature>
<feature type="non-terminal residue" evidence="3">
    <location>
        <position position="94"/>
    </location>
</feature>
<evidence type="ECO:0000259" key="2">
    <source>
        <dbReference type="Pfam" id="PF11787"/>
    </source>
</evidence>
<gene>
    <name evidence="3" type="ORF">RF55_26297</name>
</gene>
<name>A0A0J7JTU9_LASNI</name>
<feature type="region of interest" description="Disordered" evidence="1">
    <location>
        <begin position="1"/>
        <end position="29"/>
    </location>
</feature>
<proteinExistence type="predicted"/>
<dbReference type="AlphaFoldDB" id="A0A0J7JTU9"/>
<dbReference type="Proteomes" id="UP000036403">
    <property type="component" value="Unassembled WGS sequence"/>
</dbReference>
<organism evidence="3 4">
    <name type="scientific">Lasius niger</name>
    <name type="common">Black garden ant</name>
    <dbReference type="NCBI Taxonomy" id="67767"/>
    <lineage>
        <taxon>Eukaryota</taxon>
        <taxon>Metazoa</taxon>
        <taxon>Ecdysozoa</taxon>
        <taxon>Arthropoda</taxon>
        <taxon>Hexapoda</taxon>
        <taxon>Insecta</taxon>
        <taxon>Pterygota</taxon>
        <taxon>Neoptera</taxon>
        <taxon>Endopterygota</taxon>
        <taxon>Hymenoptera</taxon>
        <taxon>Apocrita</taxon>
        <taxon>Aculeata</taxon>
        <taxon>Formicoidea</taxon>
        <taxon>Formicidae</taxon>
        <taxon>Formicinae</taxon>
        <taxon>Lasius</taxon>
        <taxon>Lasius</taxon>
    </lineage>
</organism>
<dbReference type="OrthoDB" id="295274at2759"/>
<protein>
    <submittedName>
        <fullName evidence="3">Bzip transcription factor</fullName>
    </submittedName>
</protein>
<dbReference type="STRING" id="67767.A0A0J7JTU9"/>
<feature type="compositionally biased region" description="Polar residues" evidence="1">
    <location>
        <begin position="1"/>
        <end position="28"/>
    </location>
</feature>
<dbReference type="Pfam" id="PF11787">
    <property type="entry name" value="Aft1_HRR"/>
    <property type="match status" value="1"/>
</dbReference>
<reference evidence="3 4" key="1">
    <citation type="submission" date="2015-04" db="EMBL/GenBank/DDBJ databases">
        <title>Lasius niger genome sequencing.</title>
        <authorList>
            <person name="Konorov E.A."/>
            <person name="Nikitin M.A."/>
            <person name="Kirill M.V."/>
            <person name="Chang P."/>
        </authorList>
    </citation>
    <scope>NUCLEOTIDE SEQUENCE [LARGE SCALE GENOMIC DNA]</scope>
    <source>
        <tissue evidence="3">Whole</tissue>
    </source>
</reference>
<comment type="caution">
    <text evidence="3">The sequence shown here is derived from an EMBL/GenBank/DDBJ whole genome shotgun (WGS) entry which is preliminary data.</text>
</comment>